<evidence type="ECO:0000256" key="8">
    <source>
        <dbReference type="ARBA" id="ARBA00023010"/>
    </source>
</evidence>
<dbReference type="InterPro" id="IPR020937">
    <property type="entry name" value="SecA_CS"/>
</dbReference>
<dbReference type="Gene3D" id="3.40.50.300">
    <property type="entry name" value="P-loop containing nucleotide triphosphate hydrolases"/>
    <property type="match status" value="2"/>
</dbReference>
<keyword evidence="15" id="KW-1185">Reference proteome</keyword>
<dbReference type="Gene3D" id="3.90.1440.10">
    <property type="entry name" value="SecA, preprotein cross-linking domain"/>
    <property type="match status" value="1"/>
</dbReference>
<evidence type="ECO:0000256" key="4">
    <source>
        <dbReference type="ARBA" id="ARBA00022741"/>
    </source>
</evidence>
<dbReference type="EMBL" id="CP036268">
    <property type="protein sequence ID" value="QDT37579.1"/>
    <property type="molecule type" value="Genomic_DNA"/>
</dbReference>
<gene>
    <name evidence="10" type="primary">secA</name>
    <name evidence="14" type="ORF">Pan189_19590</name>
</gene>
<dbReference type="EC" id="7.4.2.8" evidence="10"/>
<evidence type="ECO:0000259" key="11">
    <source>
        <dbReference type="PROSITE" id="PS51192"/>
    </source>
</evidence>
<evidence type="ECO:0000256" key="6">
    <source>
        <dbReference type="ARBA" id="ARBA00022927"/>
    </source>
</evidence>
<dbReference type="GO" id="GO:0017038">
    <property type="term" value="P:protein import"/>
    <property type="evidence" value="ECO:0007669"/>
    <property type="project" value="InterPro"/>
</dbReference>
<keyword evidence="7 10" id="KW-1278">Translocase</keyword>
<dbReference type="GO" id="GO:0005829">
    <property type="term" value="C:cytosol"/>
    <property type="evidence" value="ECO:0007669"/>
    <property type="project" value="TreeGrafter"/>
</dbReference>
<feature type="domain" description="SecA family profile" evidence="13">
    <location>
        <begin position="1"/>
        <end position="578"/>
    </location>
</feature>
<proteinExistence type="inferred from homology"/>
<dbReference type="SMART" id="SM00958">
    <property type="entry name" value="SecA_PP_bind"/>
    <property type="match status" value="1"/>
</dbReference>
<evidence type="ECO:0000256" key="1">
    <source>
        <dbReference type="ARBA" id="ARBA00022448"/>
    </source>
</evidence>
<evidence type="ECO:0000256" key="5">
    <source>
        <dbReference type="ARBA" id="ARBA00022840"/>
    </source>
</evidence>
<dbReference type="InterPro" id="IPR027417">
    <property type="entry name" value="P-loop_NTPase"/>
</dbReference>
<dbReference type="Pfam" id="PF01043">
    <property type="entry name" value="SecA_PP_bind"/>
    <property type="match status" value="1"/>
</dbReference>
<dbReference type="GO" id="GO:0006605">
    <property type="term" value="P:protein targeting"/>
    <property type="evidence" value="ECO:0007669"/>
    <property type="project" value="UniProtKB-UniRule"/>
</dbReference>
<dbReference type="PROSITE" id="PS01312">
    <property type="entry name" value="SECA"/>
    <property type="match status" value="1"/>
</dbReference>
<comment type="subcellular location">
    <subcellularLocation>
        <location evidence="10">Cell membrane</location>
        <topology evidence="10">Peripheral membrane protein</topology>
        <orientation evidence="10">Cytoplasmic side</orientation>
    </subcellularLocation>
    <subcellularLocation>
        <location evidence="10">Cytoplasm</location>
    </subcellularLocation>
    <text evidence="10">Distribution is 50-50.</text>
</comment>
<evidence type="ECO:0000313" key="14">
    <source>
        <dbReference type="EMBL" id="QDT37579.1"/>
    </source>
</evidence>
<keyword evidence="5 10" id="KW-0067">ATP-binding</keyword>
<sequence>MPLSFQYTDLRLVERIRRDGRRLAALSPSAFADEARELKWSIRAGASQSQLMQRGFALGFAASHRVFGYEHYPVQLLGAIGLFRSRIVEMQTGEGKTLTAVLPVLLKAMKGQGVHVVTANEYLARRDAETMAPVYQLCELSTGCIVPGLSDDDRRTQYQRDITYATASELGFDFLRDRLKKRADPFRFSESRSGNSIKAAGVQRGQHFALIDEADSILIDEARTPLIIGVEKRLGERMPILYSWCRDVVERLEPGQDFRVNSRHRRVDLTPAGCASLNAIEKPVDLNEFDGDALFTAVEKALAARHLFVSGRDYLVSADEVAIIDEGTGRKLAGRKWQAGLHQAIEAKENLPLSSPTGVAATMTIQTLFRSYTDFAGMTGTATPVRRELQKIYRRRVVVIPTNRPVCRSRIAPRLFVSFEAKLNALLTSVSDMIGAGRAVLIGTPSVDASEQVSSCLKEAAIEHAVLSARHHEEEASIVSRAGEPGTVTVATNMAGRGTDILLSEQVRSNGGLHVIATEMHSSERIDRQLIGRAARQGDPGSFRFLLSLDDELLSVFPLQYRSKLKRRGNIQATDGELPRYWLRYFRRAQRIRERSGSTARRKLLHDERARHRRLVDAGLDPFLDRSDSAE</sequence>
<dbReference type="PANTHER" id="PTHR30612:SF0">
    <property type="entry name" value="CHLOROPLAST PROTEIN-TRANSPORTING ATPASE"/>
    <property type="match status" value="1"/>
</dbReference>
<dbReference type="SUPFAM" id="SSF81767">
    <property type="entry name" value="Pre-protein crosslinking domain of SecA"/>
    <property type="match status" value="1"/>
</dbReference>
<dbReference type="GO" id="GO:0005886">
    <property type="term" value="C:plasma membrane"/>
    <property type="evidence" value="ECO:0007669"/>
    <property type="project" value="UniProtKB-SubCell"/>
</dbReference>
<dbReference type="InterPro" id="IPR044722">
    <property type="entry name" value="SecA_SF2_C"/>
</dbReference>
<feature type="domain" description="Helicase ATP-binding" evidence="11">
    <location>
        <begin position="77"/>
        <end position="243"/>
    </location>
</feature>
<dbReference type="PROSITE" id="PS51192">
    <property type="entry name" value="HELICASE_ATP_BIND_1"/>
    <property type="match status" value="1"/>
</dbReference>
<dbReference type="InterPro" id="IPR001650">
    <property type="entry name" value="Helicase_C-like"/>
</dbReference>
<dbReference type="InterPro" id="IPR011115">
    <property type="entry name" value="SecA_DEAD"/>
</dbReference>
<dbReference type="InterPro" id="IPR014018">
    <property type="entry name" value="SecA_motor_DEAD"/>
</dbReference>
<reference evidence="14 15" key="1">
    <citation type="submission" date="2019-02" db="EMBL/GenBank/DDBJ databases">
        <title>Deep-cultivation of Planctomycetes and their phenomic and genomic characterization uncovers novel biology.</title>
        <authorList>
            <person name="Wiegand S."/>
            <person name="Jogler M."/>
            <person name="Boedeker C."/>
            <person name="Pinto D."/>
            <person name="Vollmers J."/>
            <person name="Rivas-Marin E."/>
            <person name="Kohn T."/>
            <person name="Peeters S.H."/>
            <person name="Heuer A."/>
            <person name="Rast P."/>
            <person name="Oberbeckmann S."/>
            <person name="Bunk B."/>
            <person name="Jeske O."/>
            <person name="Meyerdierks A."/>
            <person name="Storesund J.E."/>
            <person name="Kallscheuer N."/>
            <person name="Luecker S."/>
            <person name="Lage O.M."/>
            <person name="Pohl T."/>
            <person name="Merkel B.J."/>
            <person name="Hornburger P."/>
            <person name="Mueller R.-W."/>
            <person name="Bruemmer F."/>
            <person name="Labrenz M."/>
            <person name="Spormann A.M."/>
            <person name="Op den Camp H."/>
            <person name="Overmann J."/>
            <person name="Amann R."/>
            <person name="Jetten M.S.M."/>
            <person name="Mascher T."/>
            <person name="Medema M.H."/>
            <person name="Devos D.P."/>
            <person name="Kaster A.-K."/>
            <person name="Ovreas L."/>
            <person name="Rohde M."/>
            <person name="Galperin M.Y."/>
            <person name="Jogler C."/>
        </authorList>
    </citation>
    <scope>NUCLEOTIDE SEQUENCE [LARGE SCALE GENOMIC DNA]</scope>
    <source>
        <strain evidence="14 15">Pan189</strain>
    </source>
</reference>
<evidence type="ECO:0000256" key="7">
    <source>
        <dbReference type="ARBA" id="ARBA00022967"/>
    </source>
</evidence>
<dbReference type="GO" id="GO:0031522">
    <property type="term" value="C:cell envelope Sec protein transport complex"/>
    <property type="evidence" value="ECO:0007669"/>
    <property type="project" value="TreeGrafter"/>
</dbReference>
<keyword evidence="6 10" id="KW-0653">Protein transport</keyword>
<dbReference type="CDD" id="cd17928">
    <property type="entry name" value="DEXDc_SecA"/>
    <property type="match status" value="1"/>
</dbReference>
<name>A0A517R103_9PLAN</name>
<keyword evidence="9 10" id="KW-0472">Membrane</keyword>
<dbReference type="KEGG" id="svp:Pan189_19590"/>
<feature type="binding site" evidence="10">
    <location>
        <position position="500"/>
    </location>
    <ligand>
        <name>ATP</name>
        <dbReference type="ChEBI" id="CHEBI:30616"/>
    </ligand>
</feature>
<keyword evidence="2 10" id="KW-1003">Cell membrane</keyword>
<evidence type="ECO:0000256" key="2">
    <source>
        <dbReference type="ARBA" id="ARBA00022475"/>
    </source>
</evidence>
<dbReference type="CDD" id="cd18803">
    <property type="entry name" value="SF2_C_secA"/>
    <property type="match status" value="1"/>
</dbReference>
<comment type="similarity">
    <text evidence="10">Belongs to the SecA family.</text>
</comment>
<dbReference type="Proteomes" id="UP000317318">
    <property type="component" value="Chromosome"/>
</dbReference>
<evidence type="ECO:0000313" key="15">
    <source>
        <dbReference type="Proteomes" id="UP000317318"/>
    </source>
</evidence>
<comment type="catalytic activity">
    <reaction evidence="10">
        <text>ATP + H2O + cellular proteinSide 1 = ADP + phosphate + cellular proteinSide 2.</text>
        <dbReference type="EC" id="7.4.2.8"/>
    </reaction>
</comment>
<keyword evidence="4 10" id="KW-0547">Nucleotide-binding</keyword>
<dbReference type="GO" id="GO:0043952">
    <property type="term" value="P:protein transport by the Sec complex"/>
    <property type="evidence" value="ECO:0007669"/>
    <property type="project" value="TreeGrafter"/>
</dbReference>
<dbReference type="GO" id="GO:0008564">
    <property type="term" value="F:protein-exporting ATPase activity"/>
    <property type="evidence" value="ECO:0007669"/>
    <property type="project" value="UniProtKB-EC"/>
</dbReference>
<dbReference type="GO" id="GO:0005524">
    <property type="term" value="F:ATP binding"/>
    <property type="evidence" value="ECO:0007669"/>
    <property type="project" value="UniProtKB-UniRule"/>
</dbReference>
<dbReference type="InterPro" id="IPR000185">
    <property type="entry name" value="SecA"/>
</dbReference>
<dbReference type="FunFam" id="3.40.50.300:FF:000429">
    <property type="entry name" value="Preprotein translocase subunit SecA"/>
    <property type="match status" value="1"/>
</dbReference>
<dbReference type="Pfam" id="PF21090">
    <property type="entry name" value="P-loop_SecA"/>
    <property type="match status" value="1"/>
</dbReference>
<dbReference type="AlphaFoldDB" id="A0A517R103"/>
<dbReference type="HAMAP" id="MF_01382">
    <property type="entry name" value="SecA"/>
    <property type="match status" value="1"/>
</dbReference>
<dbReference type="SMART" id="SM00957">
    <property type="entry name" value="SecA_DEAD"/>
    <property type="match status" value="1"/>
</dbReference>
<keyword evidence="1 10" id="KW-0813">Transport</keyword>
<keyword evidence="3 10" id="KW-0963">Cytoplasm</keyword>
<comment type="subunit">
    <text evidence="10">Monomer and homodimer. Part of the essential Sec protein translocation apparatus which comprises SecA, SecYEG and auxiliary proteins SecDF. Other proteins may also be involved.</text>
</comment>
<comment type="function">
    <text evidence="10">Part of the Sec protein translocase complex. Interacts with the SecYEG preprotein conducting channel. Has a central role in coupling the hydrolysis of ATP to the transfer of proteins into and across the cell membrane, serving as an ATP-driven molecular motor driving the stepwise translocation of polypeptide chains across the membrane.</text>
</comment>
<evidence type="ECO:0000256" key="3">
    <source>
        <dbReference type="ARBA" id="ARBA00022490"/>
    </source>
</evidence>
<dbReference type="OrthoDB" id="9805579at2"/>
<dbReference type="GO" id="GO:0065002">
    <property type="term" value="P:intracellular protein transmembrane transport"/>
    <property type="evidence" value="ECO:0007669"/>
    <property type="project" value="UniProtKB-UniRule"/>
</dbReference>
<dbReference type="PROSITE" id="PS51194">
    <property type="entry name" value="HELICASE_CTER"/>
    <property type="match status" value="1"/>
</dbReference>
<dbReference type="RefSeq" id="WP_145363680.1">
    <property type="nucleotide sequence ID" value="NZ_CP036268.1"/>
</dbReference>
<evidence type="ECO:0000259" key="12">
    <source>
        <dbReference type="PROSITE" id="PS51194"/>
    </source>
</evidence>
<dbReference type="Pfam" id="PF07517">
    <property type="entry name" value="SecA_DEAD"/>
    <property type="match status" value="1"/>
</dbReference>
<feature type="binding site" evidence="10">
    <location>
        <position position="75"/>
    </location>
    <ligand>
        <name>ATP</name>
        <dbReference type="ChEBI" id="CHEBI:30616"/>
    </ligand>
</feature>
<evidence type="ECO:0000256" key="9">
    <source>
        <dbReference type="ARBA" id="ARBA00023136"/>
    </source>
</evidence>
<feature type="domain" description="Helicase C-terminal" evidence="12">
    <location>
        <begin position="422"/>
        <end position="579"/>
    </location>
</feature>
<accession>A0A517R103</accession>
<evidence type="ECO:0000259" key="13">
    <source>
        <dbReference type="PROSITE" id="PS51196"/>
    </source>
</evidence>
<dbReference type="PRINTS" id="PR00906">
    <property type="entry name" value="SECA"/>
</dbReference>
<feature type="binding site" evidence="10">
    <location>
        <begin position="93"/>
        <end position="97"/>
    </location>
    <ligand>
        <name>ATP</name>
        <dbReference type="ChEBI" id="CHEBI:30616"/>
    </ligand>
</feature>
<dbReference type="SUPFAM" id="SSF52540">
    <property type="entry name" value="P-loop containing nucleoside triphosphate hydrolases"/>
    <property type="match status" value="2"/>
</dbReference>
<dbReference type="PANTHER" id="PTHR30612">
    <property type="entry name" value="SECA INNER MEMBRANE COMPONENT OF SEC PROTEIN SECRETION SYSTEM"/>
    <property type="match status" value="1"/>
</dbReference>
<organism evidence="14 15">
    <name type="scientific">Stratiformator vulcanicus</name>
    <dbReference type="NCBI Taxonomy" id="2527980"/>
    <lineage>
        <taxon>Bacteria</taxon>
        <taxon>Pseudomonadati</taxon>
        <taxon>Planctomycetota</taxon>
        <taxon>Planctomycetia</taxon>
        <taxon>Planctomycetales</taxon>
        <taxon>Planctomycetaceae</taxon>
        <taxon>Stratiformator</taxon>
    </lineage>
</organism>
<keyword evidence="8 10" id="KW-0811">Translocation</keyword>
<protein>
    <recommendedName>
        <fullName evidence="10">Protein translocase subunit SecA</fullName>
        <ecNumber evidence="10">7.4.2.8</ecNumber>
    </recommendedName>
</protein>
<dbReference type="InterPro" id="IPR011130">
    <property type="entry name" value="SecA_preprotein_X-link_dom"/>
</dbReference>
<evidence type="ECO:0000256" key="10">
    <source>
        <dbReference type="HAMAP-Rule" id="MF_01382"/>
    </source>
</evidence>
<dbReference type="PROSITE" id="PS51196">
    <property type="entry name" value="SECA_MOTOR_DEAD"/>
    <property type="match status" value="1"/>
</dbReference>
<dbReference type="InterPro" id="IPR036670">
    <property type="entry name" value="SecA_X-link_sf"/>
</dbReference>
<dbReference type="InterPro" id="IPR014001">
    <property type="entry name" value="Helicase_ATP-bd"/>
</dbReference>